<dbReference type="Proteomes" id="UP001234787">
    <property type="component" value="Unassembled WGS sequence"/>
</dbReference>
<dbReference type="AlphaFoldDB" id="A0AAD3NTC2"/>
<accession>A0AAD3NTC2</accession>
<proteinExistence type="predicted"/>
<evidence type="ECO:0000313" key="2">
    <source>
        <dbReference type="EMBL" id="GLJ58840.1"/>
    </source>
</evidence>
<reference evidence="1" key="1">
    <citation type="submission" date="2022-12" db="EMBL/GenBank/DDBJ databases">
        <title>Chromosome-Level Genome Assembly of Japanese Cedar (Cryptomeriajaponica D. Don).</title>
        <authorList>
            <person name="Fujino T."/>
            <person name="Yamaguchi K."/>
            <person name="Yokoyama T."/>
            <person name="Hamanaka T."/>
            <person name="Harazono Y."/>
            <person name="Kamada H."/>
            <person name="Kobayashi W."/>
            <person name="Ujino-Ihara T."/>
            <person name="Uchiyama K."/>
            <person name="Matsumoto A."/>
            <person name="Izuno A."/>
            <person name="Tsumura Y."/>
            <person name="Toyoda A."/>
            <person name="Shigenobu S."/>
            <person name="Moriguchi Y."/>
            <person name="Ueno S."/>
            <person name="Kasahara M."/>
        </authorList>
    </citation>
    <scope>NUCLEOTIDE SEQUENCE</scope>
</reference>
<dbReference type="EMBL" id="BSEH01000545">
    <property type="protein sequence ID" value="GLJ58803.1"/>
    <property type="molecule type" value="Genomic_DNA"/>
</dbReference>
<evidence type="ECO:0000313" key="3">
    <source>
        <dbReference type="Proteomes" id="UP001234787"/>
    </source>
</evidence>
<name>A0AAD3NTC2_CRYJA</name>
<keyword evidence="3" id="KW-1185">Reference proteome</keyword>
<dbReference type="EMBL" id="BSEH01000569">
    <property type="protein sequence ID" value="GLJ58840.1"/>
    <property type="molecule type" value="Genomic_DNA"/>
</dbReference>
<gene>
    <name evidence="1" type="ORF">SUGI_1478410</name>
    <name evidence="2" type="ORF">SUGI_1480160</name>
</gene>
<protein>
    <submittedName>
        <fullName evidence="1">Uncharacterized protein</fullName>
    </submittedName>
</protein>
<organism evidence="1 3">
    <name type="scientific">Cryptomeria japonica</name>
    <name type="common">Japanese cedar</name>
    <name type="synonym">Cupressus japonica</name>
    <dbReference type="NCBI Taxonomy" id="3369"/>
    <lineage>
        <taxon>Eukaryota</taxon>
        <taxon>Viridiplantae</taxon>
        <taxon>Streptophyta</taxon>
        <taxon>Embryophyta</taxon>
        <taxon>Tracheophyta</taxon>
        <taxon>Spermatophyta</taxon>
        <taxon>Pinopsida</taxon>
        <taxon>Pinidae</taxon>
        <taxon>Conifers II</taxon>
        <taxon>Cupressales</taxon>
        <taxon>Cupressaceae</taxon>
        <taxon>Cryptomeria</taxon>
    </lineage>
</organism>
<comment type="caution">
    <text evidence="1">The sequence shown here is derived from an EMBL/GenBank/DDBJ whole genome shotgun (WGS) entry which is preliminary data.</text>
</comment>
<sequence>MGRDPENGTMLRTMLYASSPFERVCEPGGLVLKVLWSRAAIEIRVEARRLESRRFGVRMLTAMSSLDTGSRSLIHATIHKVSLLERPTAPSTGYTDGYLDQFDCQECADNIEAGWSYSLSTGKRATTEMSAWDRDTNSHPDVHIRSRAVSRSAIVECRSIHVPIRAAYREAVRNMEARDKLHWKSLEVRGPNNYRNRTVAEIIPIVAGTHPSPSGRQLIHEGEGNRTELEHNTLSYTPGIGIHRRTAVKSKIVI</sequence>
<evidence type="ECO:0000313" key="1">
    <source>
        <dbReference type="EMBL" id="GLJ58803.1"/>
    </source>
</evidence>